<feature type="compositionally biased region" description="Basic and acidic residues" evidence="1">
    <location>
        <begin position="395"/>
        <end position="405"/>
    </location>
</feature>
<keyword evidence="3" id="KW-0732">Signal</keyword>
<dbReference type="Proteomes" id="UP000005408">
    <property type="component" value="Unassembled WGS sequence"/>
</dbReference>
<keyword evidence="2" id="KW-1133">Transmembrane helix</keyword>
<feature type="signal peptide" evidence="3">
    <location>
        <begin position="1"/>
        <end position="21"/>
    </location>
</feature>
<proteinExistence type="predicted"/>
<dbReference type="EnsemblMetazoa" id="G25740.3">
    <property type="protein sequence ID" value="G25740.3:cds"/>
    <property type="gene ID" value="G25740"/>
</dbReference>
<feature type="chain" id="PRO_5042431437" evidence="3">
    <location>
        <begin position="22"/>
        <end position="465"/>
    </location>
</feature>
<evidence type="ECO:0000256" key="2">
    <source>
        <dbReference type="SAM" id="Phobius"/>
    </source>
</evidence>
<reference evidence="4" key="1">
    <citation type="submission" date="2022-08" db="UniProtKB">
        <authorList>
            <consortium name="EnsemblMetazoa"/>
        </authorList>
    </citation>
    <scope>IDENTIFICATION</scope>
    <source>
        <strain evidence="4">05x7-T-G4-1.051#20</strain>
    </source>
</reference>
<feature type="region of interest" description="Disordered" evidence="1">
    <location>
        <begin position="374"/>
        <end position="418"/>
    </location>
</feature>
<evidence type="ECO:0000313" key="4">
    <source>
        <dbReference type="EnsemblMetazoa" id="G25740.1:cds"/>
    </source>
</evidence>
<feature type="compositionally biased region" description="Low complexity" evidence="1">
    <location>
        <begin position="406"/>
        <end position="417"/>
    </location>
</feature>
<name>A0A8W8KXS7_MAGGI</name>
<feature type="transmembrane region" description="Helical" evidence="2">
    <location>
        <begin position="281"/>
        <end position="303"/>
    </location>
</feature>
<evidence type="ECO:0000313" key="5">
    <source>
        <dbReference type="Proteomes" id="UP000005408"/>
    </source>
</evidence>
<sequence length="465" mass="51313">MKPVIRWIVFGLWGWLVVVRGNQQLHTACRTLHTIHGSNLDIKCNNTDDIVYVRKQLSINSLGENSTSTVMKNGECQNTSSSTCFLSMTSDIPTAYTSKISLYCNGNHSCTLGEGDLRPSVDKFKSLCQCCKYHVYRIRIGAFFECLPSKSQVSVGKNITETRDGSLYLTSLESGRCLIRGSIESARILEQSNIRFTVSDGKSRLCTEVLTNGSFNYNKDLSCLRGLDVFLLDIQTMDTWPSKLWMEFKGTSMQLDCGNNIQFPSVVREVQDPEQNGASTLLPIIIGLVAGLLLLLVLILVILKRKHALTIKAEAKHCTINATTTLEGDEDCTYYNNEVDKPRNDANDAHVQGTSSTFDDSLYNTIDTGGNYSQINIKKNTSESGGRSGEQNLKNGEDDTEKSRDTNNVTTRSSNTTEIKPNTIIGEVTGDVYAAVCKTDDLKSMRITGPKGDIYATVSMASNVE</sequence>
<keyword evidence="2" id="KW-0472">Membrane</keyword>
<organism evidence="4 5">
    <name type="scientific">Magallana gigas</name>
    <name type="common">Pacific oyster</name>
    <name type="synonym">Crassostrea gigas</name>
    <dbReference type="NCBI Taxonomy" id="29159"/>
    <lineage>
        <taxon>Eukaryota</taxon>
        <taxon>Metazoa</taxon>
        <taxon>Spiralia</taxon>
        <taxon>Lophotrochozoa</taxon>
        <taxon>Mollusca</taxon>
        <taxon>Bivalvia</taxon>
        <taxon>Autobranchia</taxon>
        <taxon>Pteriomorphia</taxon>
        <taxon>Ostreida</taxon>
        <taxon>Ostreoidea</taxon>
        <taxon>Ostreidae</taxon>
        <taxon>Magallana</taxon>
    </lineage>
</organism>
<feature type="compositionally biased region" description="Polar residues" evidence="1">
    <location>
        <begin position="374"/>
        <end position="394"/>
    </location>
</feature>
<dbReference type="AlphaFoldDB" id="A0A8W8KXS7"/>
<keyword evidence="2" id="KW-0812">Transmembrane</keyword>
<protein>
    <submittedName>
        <fullName evidence="4">Uncharacterized protein</fullName>
    </submittedName>
</protein>
<dbReference type="EnsemblMetazoa" id="G25740.4">
    <property type="protein sequence ID" value="G25740.4:cds"/>
    <property type="gene ID" value="G25740"/>
</dbReference>
<evidence type="ECO:0000256" key="1">
    <source>
        <dbReference type="SAM" id="MobiDB-lite"/>
    </source>
</evidence>
<evidence type="ECO:0000256" key="3">
    <source>
        <dbReference type="SAM" id="SignalP"/>
    </source>
</evidence>
<dbReference type="EnsemblMetazoa" id="G25740.1">
    <property type="protein sequence ID" value="G25740.1:cds"/>
    <property type="gene ID" value="G25740"/>
</dbReference>
<keyword evidence="5" id="KW-1185">Reference proteome</keyword>
<accession>A0A8W8KXS7</accession>
<dbReference type="EnsemblMetazoa" id="G25740.2">
    <property type="protein sequence ID" value="G25740.2:cds"/>
    <property type="gene ID" value="G25740"/>
</dbReference>